<dbReference type="EMBL" id="KE343994">
    <property type="protein sequence ID" value="EXB50265.1"/>
    <property type="molecule type" value="Genomic_DNA"/>
</dbReference>
<feature type="region of interest" description="Disordered" evidence="1">
    <location>
        <begin position="337"/>
        <end position="357"/>
    </location>
</feature>
<keyword evidence="2" id="KW-1133">Transmembrane helix</keyword>
<dbReference type="PANTHER" id="PTHR34786:SF1">
    <property type="entry name" value="OS09G0504900 PROTEIN"/>
    <property type="match status" value="1"/>
</dbReference>
<name>W9QPZ3_9ROSA</name>
<dbReference type="STRING" id="981085.W9QPZ3"/>
<dbReference type="Pfam" id="PF14780">
    <property type="entry name" value="NEPRO_N"/>
    <property type="match status" value="1"/>
</dbReference>
<dbReference type="PANTHER" id="PTHR34786">
    <property type="entry name" value="OS09G0504900 PROTEIN"/>
    <property type="match status" value="1"/>
</dbReference>
<evidence type="ECO:0000313" key="5">
    <source>
        <dbReference type="Proteomes" id="UP000030645"/>
    </source>
</evidence>
<organism evidence="4 5">
    <name type="scientific">Morus notabilis</name>
    <dbReference type="NCBI Taxonomy" id="981085"/>
    <lineage>
        <taxon>Eukaryota</taxon>
        <taxon>Viridiplantae</taxon>
        <taxon>Streptophyta</taxon>
        <taxon>Embryophyta</taxon>
        <taxon>Tracheophyta</taxon>
        <taxon>Spermatophyta</taxon>
        <taxon>Magnoliopsida</taxon>
        <taxon>eudicotyledons</taxon>
        <taxon>Gunneridae</taxon>
        <taxon>Pentapetalae</taxon>
        <taxon>rosids</taxon>
        <taxon>fabids</taxon>
        <taxon>Rosales</taxon>
        <taxon>Moraceae</taxon>
        <taxon>Moreae</taxon>
        <taxon>Morus</taxon>
    </lineage>
</organism>
<protein>
    <recommendedName>
        <fullName evidence="3">Nucleolus and neural progenitor protein-like N-terminal domain-containing protein</fullName>
    </recommendedName>
</protein>
<sequence>MVYVRQKEDLWNSIITGGFLQMHPGFAASGHSDWLEQSKLGLRPVYEPSQTWLGRQLLALSSGGATLVLPWLQALRQSQSQIERNSMGSGAENLEEKLTSLLGQLQFEIGIFQRMVYKNKNQHRRSSYFQYLLKVRRDLRLLRSAKLEEVLSSCFQVITGKRPKQKVHLLESLKRRKLEVGKYTFLERLLGAARLLSQMVEPMLKAASGISVLLARSFFMGFALTILAVLSRMRVLVQQILVDVVSVFNTVSSLSLKKQSVKITHDGIGVFREFFPTNMDFITLECVWESDKFVLHERMHKSKIESHDSELEGGASIPASSVLYQCVESFLGVDELPSGGANEDQTAKKGPKHVEEDAVETDDGKLQVEDSLKFPQGGLLSCSSSSPNTPKLKSASKKVAFVAVKNSVPSTINAMGIHLKETESKSGEKEESFFSLLSAGSTKESLF</sequence>
<evidence type="ECO:0000256" key="1">
    <source>
        <dbReference type="SAM" id="MobiDB-lite"/>
    </source>
</evidence>
<feature type="transmembrane region" description="Helical" evidence="2">
    <location>
        <begin position="206"/>
        <end position="230"/>
    </location>
</feature>
<feature type="compositionally biased region" description="Basic and acidic residues" evidence="1">
    <location>
        <begin position="422"/>
        <end position="432"/>
    </location>
</feature>
<reference evidence="5" key="1">
    <citation type="submission" date="2013-01" db="EMBL/GenBank/DDBJ databases">
        <title>Draft Genome Sequence of a Mulberry Tree, Morus notabilis C.K. Schneid.</title>
        <authorList>
            <person name="He N."/>
            <person name="Zhao S."/>
        </authorList>
    </citation>
    <scope>NUCLEOTIDE SEQUENCE</scope>
</reference>
<dbReference type="AlphaFoldDB" id="W9QPZ3"/>
<feature type="region of interest" description="Disordered" evidence="1">
    <location>
        <begin position="422"/>
        <end position="447"/>
    </location>
</feature>
<accession>W9QPZ3</accession>
<gene>
    <name evidence="4" type="ORF">L484_017802</name>
</gene>
<dbReference type="Proteomes" id="UP000030645">
    <property type="component" value="Unassembled WGS sequence"/>
</dbReference>
<dbReference type="eggNOG" id="ENOG502S2U0">
    <property type="taxonomic scope" value="Eukaryota"/>
</dbReference>
<keyword evidence="5" id="KW-1185">Reference proteome</keyword>
<keyword evidence="2" id="KW-0472">Membrane</keyword>
<evidence type="ECO:0000256" key="2">
    <source>
        <dbReference type="SAM" id="Phobius"/>
    </source>
</evidence>
<evidence type="ECO:0000259" key="3">
    <source>
        <dbReference type="Pfam" id="PF14780"/>
    </source>
</evidence>
<feature type="domain" description="Nucleolus and neural progenitor protein-like N-terminal" evidence="3">
    <location>
        <begin position="92"/>
        <end position="250"/>
    </location>
</feature>
<dbReference type="InterPro" id="IPR027951">
    <property type="entry name" value="Nepro_N"/>
</dbReference>
<proteinExistence type="predicted"/>
<keyword evidence="2" id="KW-0812">Transmembrane</keyword>
<evidence type="ECO:0000313" key="4">
    <source>
        <dbReference type="EMBL" id="EXB50265.1"/>
    </source>
</evidence>